<feature type="compositionally biased region" description="Basic and acidic residues" evidence="1">
    <location>
        <begin position="61"/>
        <end position="74"/>
    </location>
</feature>
<evidence type="ECO:0000313" key="4">
    <source>
        <dbReference type="WBParaSite" id="ASIM_0000807301-mRNA-1"/>
    </source>
</evidence>
<feature type="region of interest" description="Disordered" evidence="1">
    <location>
        <begin position="50"/>
        <end position="108"/>
    </location>
</feature>
<sequence>MLPRMLIPLLIPSVTQQVTSFNSPITNLIRNVDLVCKSDADQTMFLAHQEPNAVKRKAPKEKKENGEKGDAKRIEAKKRRLAQIEAKQSKSKAKKLAKIRERKQKKESVRSDYFQRFIVASVFFTLLAFNEIHRS</sequence>
<proteinExistence type="predicted"/>
<protein>
    <submittedName>
        <fullName evidence="4">Stress response NST1-like protein</fullName>
    </submittedName>
</protein>
<accession>A0A0M3JKA0</accession>
<organism evidence="4">
    <name type="scientific">Anisakis simplex</name>
    <name type="common">Herring worm</name>
    <dbReference type="NCBI Taxonomy" id="6269"/>
    <lineage>
        <taxon>Eukaryota</taxon>
        <taxon>Metazoa</taxon>
        <taxon>Ecdysozoa</taxon>
        <taxon>Nematoda</taxon>
        <taxon>Chromadorea</taxon>
        <taxon>Rhabditida</taxon>
        <taxon>Spirurina</taxon>
        <taxon>Ascaridomorpha</taxon>
        <taxon>Ascaridoidea</taxon>
        <taxon>Anisakidae</taxon>
        <taxon>Anisakis</taxon>
        <taxon>Anisakis simplex complex</taxon>
    </lineage>
</organism>
<evidence type="ECO:0000256" key="1">
    <source>
        <dbReference type="SAM" id="MobiDB-lite"/>
    </source>
</evidence>
<dbReference type="WBParaSite" id="ASIM_0000807301-mRNA-1">
    <property type="protein sequence ID" value="ASIM_0000807301-mRNA-1"/>
    <property type="gene ID" value="ASIM_0000807301"/>
</dbReference>
<keyword evidence="3" id="KW-1185">Reference proteome</keyword>
<gene>
    <name evidence="2" type="ORF">ASIM_LOCUS7838</name>
</gene>
<dbReference type="Proteomes" id="UP000267096">
    <property type="component" value="Unassembled WGS sequence"/>
</dbReference>
<dbReference type="EMBL" id="UYRR01019860">
    <property type="protein sequence ID" value="VDK30177.1"/>
    <property type="molecule type" value="Genomic_DNA"/>
</dbReference>
<evidence type="ECO:0000313" key="2">
    <source>
        <dbReference type="EMBL" id="VDK30177.1"/>
    </source>
</evidence>
<evidence type="ECO:0000313" key="3">
    <source>
        <dbReference type="Proteomes" id="UP000267096"/>
    </source>
</evidence>
<dbReference type="AlphaFoldDB" id="A0A0M3JKA0"/>
<reference evidence="4" key="1">
    <citation type="submission" date="2017-02" db="UniProtKB">
        <authorList>
            <consortium name="WormBaseParasite"/>
        </authorList>
    </citation>
    <scope>IDENTIFICATION</scope>
</reference>
<reference evidence="2 3" key="2">
    <citation type="submission" date="2018-11" db="EMBL/GenBank/DDBJ databases">
        <authorList>
            <consortium name="Pathogen Informatics"/>
        </authorList>
    </citation>
    <scope>NUCLEOTIDE SEQUENCE [LARGE SCALE GENOMIC DNA]</scope>
</reference>
<feature type="compositionally biased region" description="Basic residues" evidence="1">
    <location>
        <begin position="89"/>
        <end position="103"/>
    </location>
</feature>
<name>A0A0M3JKA0_ANISI</name>